<feature type="region of interest" description="Disordered" evidence="1">
    <location>
        <begin position="226"/>
        <end position="247"/>
    </location>
</feature>
<protein>
    <recommendedName>
        <fullName evidence="4">HNH endonuclease</fullName>
    </recommendedName>
</protein>
<gene>
    <name evidence="2" type="ORF">I7X12_09030</name>
</gene>
<accession>A0A7U3WAT0</accession>
<name>A0A7U3WAT0_9EURY</name>
<evidence type="ECO:0000313" key="3">
    <source>
        <dbReference type="Proteomes" id="UP000595001"/>
    </source>
</evidence>
<reference evidence="2 3" key="1">
    <citation type="submission" date="2020-12" db="EMBL/GenBank/DDBJ databases">
        <title>Halosimplex halophilum sp. nov. and Halosimplex salinum sp. nov., two new members of the genus Halosimplex.</title>
        <authorList>
            <person name="Cui H.L."/>
        </authorList>
    </citation>
    <scope>NUCLEOTIDE SEQUENCE [LARGE SCALE GENOMIC DNA]</scope>
    <source>
        <strain evidence="2 3">YGH94</strain>
    </source>
</reference>
<dbReference type="Pfam" id="PF18780">
    <property type="entry name" value="HNH_repeat"/>
    <property type="match status" value="1"/>
</dbReference>
<dbReference type="Proteomes" id="UP000595001">
    <property type="component" value="Chromosome"/>
</dbReference>
<dbReference type="AlphaFoldDB" id="A0A7U3WAT0"/>
<dbReference type="RefSeq" id="WP_198063488.1">
    <property type="nucleotide sequence ID" value="NZ_CP065856.1"/>
</dbReference>
<dbReference type="GeneID" id="60588633"/>
<dbReference type="EMBL" id="CP065856">
    <property type="protein sequence ID" value="QPV64725.1"/>
    <property type="molecule type" value="Genomic_DNA"/>
</dbReference>
<sequence length="287" mass="32698">MATTESECIESLREAARRLGESPSKAQYEELGLTPAASTILRVVGGWNDAKERAGLSTSTSRGSRVAPKPEGVELPDEMSWEDLSQDQRWHYRNAEHNTERTLRRRARLRAWVNDRKRERGCVDCGESDPACLDFHHRDSAEKEMAVTDLITHGHGREALRREFEKCDVVCANCHRRRHDRRPAVVGRADGPRTKRERLRRWSHERRAERGCRRCSETDPVCLQFHHSDPDEKSGSVGQLISDGAEESEVRTEVDRCVVLCANCHRREHFAPPTVEENGGAKATETR</sequence>
<feature type="region of interest" description="Disordered" evidence="1">
    <location>
        <begin position="54"/>
        <end position="73"/>
    </location>
</feature>
<evidence type="ECO:0000313" key="2">
    <source>
        <dbReference type="EMBL" id="QPV64725.1"/>
    </source>
</evidence>
<proteinExistence type="predicted"/>
<keyword evidence="3" id="KW-1185">Reference proteome</keyword>
<evidence type="ECO:0008006" key="4">
    <source>
        <dbReference type="Google" id="ProtNLM"/>
    </source>
</evidence>
<dbReference type="KEGG" id="hlt:I7X12_09030"/>
<evidence type="ECO:0000256" key="1">
    <source>
        <dbReference type="SAM" id="MobiDB-lite"/>
    </source>
</evidence>
<dbReference type="OrthoDB" id="307841at2157"/>
<dbReference type="InterPro" id="IPR041025">
    <property type="entry name" value="HNH_repeat"/>
</dbReference>
<organism evidence="2 3">
    <name type="scientific">Halosimplex litoreum</name>
    <dbReference type="NCBI Taxonomy" id="1198301"/>
    <lineage>
        <taxon>Archaea</taxon>
        <taxon>Methanobacteriati</taxon>
        <taxon>Methanobacteriota</taxon>
        <taxon>Stenosarchaea group</taxon>
        <taxon>Halobacteria</taxon>
        <taxon>Halobacteriales</taxon>
        <taxon>Haloarculaceae</taxon>
        <taxon>Halosimplex</taxon>
    </lineage>
</organism>